<organism evidence="1 2">
    <name type="scientific">Acaryochloris marina (strain MBIC 11017)</name>
    <dbReference type="NCBI Taxonomy" id="329726"/>
    <lineage>
        <taxon>Bacteria</taxon>
        <taxon>Bacillati</taxon>
        <taxon>Cyanobacteriota</taxon>
        <taxon>Cyanophyceae</taxon>
        <taxon>Acaryochloridales</taxon>
        <taxon>Acaryochloridaceae</taxon>
        <taxon>Acaryochloris</taxon>
    </lineage>
</organism>
<accession>B0C2S1</accession>
<dbReference type="KEGG" id="amr:AM1_6027"/>
<evidence type="ECO:0000313" key="1">
    <source>
        <dbReference type="EMBL" id="ABW30959.1"/>
    </source>
</evidence>
<protein>
    <submittedName>
        <fullName evidence="1">Uncharacterized protein</fullName>
    </submittedName>
</protein>
<gene>
    <name evidence="1" type="ordered locus">AM1_6027</name>
</gene>
<keyword evidence="2" id="KW-1185">Reference proteome</keyword>
<name>B0C2S1_ACAM1</name>
<evidence type="ECO:0000313" key="2">
    <source>
        <dbReference type="Proteomes" id="UP000000268"/>
    </source>
</evidence>
<dbReference type="AlphaFoldDB" id="B0C2S1"/>
<proteinExistence type="predicted"/>
<reference evidence="1 2" key="1">
    <citation type="journal article" date="2008" name="Proc. Natl. Acad. Sci. U.S.A.">
        <title>Niche adaptation and genome expansion in the chlorophyll d-producing cyanobacterium Acaryochloris marina.</title>
        <authorList>
            <person name="Swingley W.D."/>
            <person name="Chen M."/>
            <person name="Cheung P.C."/>
            <person name="Conrad A.L."/>
            <person name="Dejesa L.C."/>
            <person name="Hao J."/>
            <person name="Honchak B.M."/>
            <person name="Karbach L.E."/>
            <person name="Kurdoglu A."/>
            <person name="Lahiri S."/>
            <person name="Mastrian S.D."/>
            <person name="Miyashita H."/>
            <person name="Page L."/>
            <person name="Ramakrishna P."/>
            <person name="Satoh S."/>
            <person name="Sattley W.M."/>
            <person name="Shimada Y."/>
            <person name="Taylor H.L."/>
            <person name="Tomo T."/>
            <person name="Tsuchiya T."/>
            <person name="Wang Z.T."/>
            <person name="Raymond J."/>
            <person name="Mimuro M."/>
            <person name="Blankenship R.E."/>
            <person name="Touchman J.W."/>
        </authorList>
    </citation>
    <scope>NUCLEOTIDE SEQUENCE [LARGE SCALE GENOMIC DNA]</scope>
    <source>
        <strain evidence="2">MBIC 11017</strain>
    </source>
</reference>
<dbReference type="EMBL" id="CP000828">
    <property type="protein sequence ID" value="ABW30959.1"/>
    <property type="molecule type" value="Genomic_DNA"/>
</dbReference>
<dbReference type="Proteomes" id="UP000000268">
    <property type="component" value="Chromosome"/>
</dbReference>
<dbReference type="HOGENOM" id="CLU_3178831_0_0_3"/>
<sequence length="46" mass="6037">MRYREIKKYRIFYLQIVFWDQKINFFNWLVTDLDHFFQEINQFLND</sequence>